<dbReference type="OrthoDB" id="3687641at2759"/>
<organism evidence="1 2">
    <name type="scientific">Suillus luteus UH-Slu-Lm8-n1</name>
    <dbReference type="NCBI Taxonomy" id="930992"/>
    <lineage>
        <taxon>Eukaryota</taxon>
        <taxon>Fungi</taxon>
        <taxon>Dikarya</taxon>
        <taxon>Basidiomycota</taxon>
        <taxon>Agaricomycotina</taxon>
        <taxon>Agaricomycetes</taxon>
        <taxon>Agaricomycetidae</taxon>
        <taxon>Boletales</taxon>
        <taxon>Suillineae</taxon>
        <taxon>Suillaceae</taxon>
        <taxon>Suillus</taxon>
    </lineage>
</organism>
<evidence type="ECO:0000313" key="2">
    <source>
        <dbReference type="Proteomes" id="UP000054485"/>
    </source>
</evidence>
<protein>
    <submittedName>
        <fullName evidence="1">Uncharacterized protein</fullName>
    </submittedName>
</protein>
<reference evidence="2" key="2">
    <citation type="submission" date="2015-01" db="EMBL/GenBank/DDBJ databases">
        <title>Evolutionary Origins and Diversification of the Mycorrhizal Mutualists.</title>
        <authorList>
            <consortium name="DOE Joint Genome Institute"/>
            <consortium name="Mycorrhizal Genomics Consortium"/>
            <person name="Kohler A."/>
            <person name="Kuo A."/>
            <person name="Nagy L.G."/>
            <person name="Floudas D."/>
            <person name="Copeland A."/>
            <person name="Barry K.W."/>
            <person name="Cichocki N."/>
            <person name="Veneault-Fourrey C."/>
            <person name="LaButti K."/>
            <person name="Lindquist E.A."/>
            <person name="Lipzen A."/>
            <person name="Lundell T."/>
            <person name="Morin E."/>
            <person name="Murat C."/>
            <person name="Riley R."/>
            <person name="Ohm R."/>
            <person name="Sun H."/>
            <person name="Tunlid A."/>
            <person name="Henrissat B."/>
            <person name="Grigoriev I.V."/>
            <person name="Hibbett D.S."/>
            <person name="Martin F."/>
        </authorList>
    </citation>
    <scope>NUCLEOTIDE SEQUENCE [LARGE SCALE GENOMIC DNA]</scope>
    <source>
        <strain evidence="2">UH-Slu-Lm8-n1</strain>
    </source>
</reference>
<dbReference type="HOGENOM" id="CLU_2962463_0_0_1"/>
<accession>A0A0C9Z9C8</accession>
<dbReference type="AlphaFoldDB" id="A0A0C9Z9C8"/>
<dbReference type="EMBL" id="KN835810">
    <property type="protein sequence ID" value="KIK34095.1"/>
    <property type="molecule type" value="Genomic_DNA"/>
</dbReference>
<keyword evidence="2" id="KW-1185">Reference proteome</keyword>
<reference evidence="1 2" key="1">
    <citation type="submission" date="2014-04" db="EMBL/GenBank/DDBJ databases">
        <authorList>
            <consortium name="DOE Joint Genome Institute"/>
            <person name="Kuo A."/>
            <person name="Ruytinx J."/>
            <person name="Rineau F."/>
            <person name="Colpaert J."/>
            <person name="Kohler A."/>
            <person name="Nagy L.G."/>
            <person name="Floudas D."/>
            <person name="Copeland A."/>
            <person name="Barry K.W."/>
            <person name="Cichocki N."/>
            <person name="Veneault-Fourrey C."/>
            <person name="LaButti K."/>
            <person name="Lindquist E.A."/>
            <person name="Lipzen A."/>
            <person name="Lundell T."/>
            <person name="Morin E."/>
            <person name="Murat C."/>
            <person name="Sun H."/>
            <person name="Tunlid A."/>
            <person name="Henrissat B."/>
            <person name="Grigoriev I.V."/>
            <person name="Hibbett D.S."/>
            <person name="Martin F."/>
            <person name="Nordberg H.P."/>
            <person name="Cantor M.N."/>
            <person name="Hua S.X."/>
        </authorList>
    </citation>
    <scope>NUCLEOTIDE SEQUENCE [LARGE SCALE GENOMIC DNA]</scope>
    <source>
        <strain evidence="1 2">UH-Slu-Lm8-n1</strain>
    </source>
</reference>
<proteinExistence type="predicted"/>
<name>A0A0C9Z9C8_9AGAM</name>
<evidence type="ECO:0000313" key="1">
    <source>
        <dbReference type="EMBL" id="KIK34095.1"/>
    </source>
</evidence>
<gene>
    <name evidence="1" type="ORF">CY34DRAFT_813140</name>
</gene>
<dbReference type="Proteomes" id="UP000054485">
    <property type="component" value="Unassembled WGS sequence"/>
</dbReference>
<dbReference type="InParanoid" id="A0A0C9Z9C8"/>
<sequence>MCYLTSSTYPCSSNINGPMTGSNGLGVAHICREWSQVYAYIEENQRGSVWGEYKTEMQS</sequence>